<protein>
    <submittedName>
        <fullName evidence="2">DUF3826 domain-containing protein</fullName>
    </submittedName>
</protein>
<evidence type="ECO:0000313" key="3">
    <source>
        <dbReference type="Proteomes" id="UP001596023"/>
    </source>
</evidence>
<dbReference type="EMBL" id="JBHSGN010000121">
    <property type="protein sequence ID" value="MFC4675964.1"/>
    <property type="molecule type" value="Genomic_DNA"/>
</dbReference>
<dbReference type="RefSeq" id="WP_379999707.1">
    <property type="nucleotide sequence ID" value="NZ_JBHSGN010000121.1"/>
</dbReference>
<dbReference type="Proteomes" id="UP001596023">
    <property type="component" value="Unassembled WGS sequence"/>
</dbReference>
<name>A0ABV9L170_9BACT</name>
<feature type="signal peptide" evidence="1">
    <location>
        <begin position="1"/>
        <end position="21"/>
    </location>
</feature>
<accession>A0ABV9L170</accession>
<organism evidence="2 3">
    <name type="scientific">Dysgonomonas termitidis</name>
    <dbReference type="NCBI Taxonomy" id="1516126"/>
    <lineage>
        <taxon>Bacteria</taxon>
        <taxon>Pseudomonadati</taxon>
        <taxon>Bacteroidota</taxon>
        <taxon>Bacteroidia</taxon>
        <taxon>Bacteroidales</taxon>
        <taxon>Dysgonomonadaceae</taxon>
        <taxon>Dysgonomonas</taxon>
    </lineage>
</organism>
<feature type="chain" id="PRO_5046595738" evidence="1">
    <location>
        <begin position="22"/>
        <end position="215"/>
    </location>
</feature>
<reference evidence="3" key="1">
    <citation type="journal article" date="2019" name="Int. J. Syst. Evol. Microbiol.">
        <title>The Global Catalogue of Microorganisms (GCM) 10K type strain sequencing project: providing services to taxonomists for standard genome sequencing and annotation.</title>
        <authorList>
            <consortium name="The Broad Institute Genomics Platform"/>
            <consortium name="The Broad Institute Genome Sequencing Center for Infectious Disease"/>
            <person name="Wu L."/>
            <person name="Ma J."/>
        </authorList>
    </citation>
    <scope>NUCLEOTIDE SEQUENCE [LARGE SCALE GENOMIC DNA]</scope>
    <source>
        <strain evidence="3">CCUG 66188</strain>
    </source>
</reference>
<gene>
    <name evidence="2" type="ORF">ACFO6W_19940</name>
</gene>
<keyword evidence="1" id="KW-0732">Signal</keyword>
<keyword evidence="3" id="KW-1185">Reference proteome</keyword>
<proteinExistence type="predicted"/>
<evidence type="ECO:0000313" key="2">
    <source>
        <dbReference type="EMBL" id="MFC4675964.1"/>
    </source>
</evidence>
<dbReference type="Pfam" id="PF12875">
    <property type="entry name" value="DUF3826"/>
    <property type="match status" value="1"/>
</dbReference>
<sequence>MKQTFSILLFLFIAISLFSQNKEEEYNKVLQQRADKIVKTLGIRNQEIYDKVTDIITNQYKGLGAIHDNSEALIKTAKSDISDKEQRETTIKNIENETDAKLYKQHCAYIGALSTYLTNDQIEKVKDGMTYGVVKVTYDSYLDMIPSLKQEEKDQLYTWLVEAREYAMSASSSNKKHEWFGKYKGRFNNYLSQRGYNIQKERENWNKRIEEQKNK</sequence>
<comment type="caution">
    <text evidence="2">The sequence shown here is derived from an EMBL/GenBank/DDBJ whole genome shotgun (WGS) entry which is preliminary data.</text>
</comment>
<dbReference type="InterPro" id="IPR024284">
    <property type="entry name" value="DUF3826"/>
</dbReference>
<evidence type="ECO:0000256" key="1">
    <source>
        <dbReference type="SAM" id="SignalP"/>
    </source>
</evidence>